<dbReference type="InterPro" id="IPR039417">
    <property type="entry name" value="Peptidase_C1A_papain-like"/>
</dbReference>
<dbReference type="SMART" id="SM00848">
    <property type="entry name" value="Inhibitor_I29"/>
    <property type="match status" value="1"/>
</dbReference>
<dbReference type="AlphaFoldDB" id="A0A7S2ULQ6"/>
<dbReference type="SMART" id="SM00645">
    <property type="entry name" value="Pept_C1"/>
    <property type="match status" value="1"/>
</dbReference>
<evidence type="ECO:0000259" key="5">
    <source>
        <dbReference type="SMART" id="SM00645"/>
    </source>
</evidence>
<feature type="domain" description="Cathepsin propeptide inhibitor" evidence="6">
    <location>
        <begin position="94"/>
        <end position="156"/>
    </location>
</feature>
<sequence>MKMFAALAFLTLVGSASASDLLLVGLLERVFDSITPCSETKATECTNENKNCAVEIISIVAGETEEICTTCINGTIPDFDDFELSCIDIDDDAYTKFQQKFNGTYYRFEPTGATGEDRKSIFHTRAQEVSEQNSRTPLPSYFLAINQFADWSKEEFAEINGHSHHPFDILPFKTFDNRRLEVLPTSIDWVEKGAVTSVKNQGHCGCCWSVSTAGVMEGAAAISSNFSYLQDISFQQLISCDYGRSKNFGCQGGNVGVALSYAEGTDGNTIGGMTGLDEYPFTDKRGQTTKSCSVTDDTLDVVAYDAEYIVSMNSDDTGADRLQKFKAALAEQPVAMLIDATCLQPYRSGIMTLADMKPNCLCSSWTCIDHAILMVGYDDNSNPPHFKIKNSWGTGWGEDGYFRVAQDVSSGQDWGLMGILCEGYVTNASNETASHHSGAHGTYEAWNAGTLANALTWVVVTLSISFF</sequence>
<dbReference type="InterPro" id="IPR000668">
    <property type="entry name" value="Peptidase_C1A_C"/>
</dbReference>
<gene>
    <name evidence="7" type="ORF">ASEP1449_LOCUS13765</name>
</gene>
<protein>
    <recommendedName>
        <fullName evidence="8">Peptidase C1A papain C-terminal domain-containing protein</fullName>
    </recommendedName>
</protein>
<dbReference type="EMBL" id="HBHQ01020433">
    <property type="protein sequence ID" value="CAD9821931.1"/>
    <property type="molecule type" value="Transcribed_RNA"/>
</dbReference>
<evidence type="ECO:0000256" key="3">
    <source>
        <dbReference type="ARBA" id="ARBA00023157"/>
    </source>
</evidence>
<dbReference type="GO" id="GO:0006508">
    <property type="term" value="P:proteolysis"/>
    <property type="evidence" value="ECO:0007669"/>
    <property type="project" value="InterPro"/>
</dbReference>
<dbReference type="InterPro" id="IPR025660">
    <property type="entry name" value="Pept_his_AS"/>
</dbReference>
<dbReference type="PROSITE" id="PS00639">
    <property type="entry name" value="THIOL_PROTEASE_HIS"/>
    <property type="match status" value="1"/>
</dbReference>
<keyword evidence="4" id="KW-0732">Signal</keyword>
<dbReference type="InterPro" id="IPR013128">
    <property type="entry name" value="Peptidase_C1A"/>
</dbReference>
<name>A0A7S2ULQ6_9STRA</name>
<accession>A0A7S2ULQ6</accession>
<keyword evidence="2" id="KW-0865">Zymogen</keyword>
<comment type="similarity">
    <text evidence="1">Belongs to the peptidase C1 family.</text>
</comment>
<organism evidence="7">
    <name type="scientific">Attheya septentrionalis</name>
    <dbReference type="NCBI Taxonomy" id="420275"/>
    <lineage>
        <taxon>Eukaryota</taxon>
        <taxon>Sar</taxon>
        <taxon>Stramenopiles</taxon>
        <taxon>Ochrophyta</taxon>
        <taxon>Bacillariophyta</taxon>
        <taxon>Coscinodiscophyceae</taxon>
        <taxon>Chaetocerotophycidae</taxon>
        <taxon>Chaetocerotales</taxon>
        <taxon>Attheyaceae</taxon>
        <taxon>Attheya</taxon>
    </lineage>
</organism>
<dbReference type="Pfam" id="PF08246">
    <property type="entry name" value="Inhibitor_I29"/>
    <property type="match status" value="1"/>
</dbReference>
<feature type="chain" id="PRO_5031429570" description="Peptidase C1A papain C-terminal domain-containing protein" evidence="4">
    <location>
        <begin position="19"/>
        <end position="467"/>
    </location>
</feature>
<dbReference type="InterPro" id="IPR000169">
    <property type="entry name" value="Pept_cys_AS"/>
</dbReference>
<dbReference type="PROSITE" id="PS00139">
    <property type="entry name" value="THIOL_PROTEASE_CYS"/>
    <property type="match status" value="1"/>
</dbReference>
<keyword evidence="3" id="KW-1015">Disulfide bond</keyword>
<dbReference type="PANTHER" id="PTHR12411">
    <property type="entry name" value="CYSTEINE PROTEASE FAMILY C1-RELATED"/>
    <property type="match status" value="1"/>
</dbReference>
<evidence type="ECO:0000256" key="4">
    <source>
        <dbReference type="SAM" id="SignalP"/>
    </source>
</evidence>
<feature type="signal peptide" evidence="4">
    <location>
        <begin position="1"/>
        <end position="18"/>
    </location>
</feature>
<proteinExistence type="inferred from homology"/>
<evidence type="ECO:0008006" key="8">
    <source>
        <dbReference type="Google" id="ProtNLM"/>
    </source>
</evidence>
<evidence type="ECO:0000256" key="2">
    <source>
        <dbReference type="ARBA" id="ARBA00023145"/>
    </source>
</evidence>
<evidence type="ECO:0000313" key="7">
    <source>
        <dbReference type="EMBL" id="CAD9821931.1"/>
    </source>
</evidence>
<dbReference type="Pfam" id="PF00112">
    <property type="entry name" value="Peptidase_C1"/>
    <property type="match status" value="1"/>
</dbReference>
<dbReference type="InterPro" id="IPR038765">
    <property type="entry name" value="Papain-like_cys_pep_sf"/>
</dbReference>
<dbReference type="SUPFAM" id="SSF54001">
    <property type="entry name" value="Cysteine proteinases"/>
    <property type="match status" value="1"/>
</dbReference>
<evidence type="ECO:0000259" key="6">
    <source>
        <dbReference type="SMART" id="SM00848"/>
    </source>
</evidence>
<reference evidence="7" key="1">
    <citation type="submission" date="2021-01" db="EMBL/GenBank/DDBJ databases">
        <authorList>
            <person name="Corre E."/>
            <person name="Pelletier E."/>
            <person name="Niang G."/>
            <person name="Scheremetjew M."/>
            <person name="Finn R."/>
            <person name="Kale V."/>
            <person name="Holt S."/>
            <person name="Cochrane G."/>
            <person name="Meng A."/>
            <person name="Brown T."/>
            <person name="Cohen L."/>
        </authorList>
    </citation>
    <scope>NUCLEOTIDE SEQUENCE</scope>
    <source>
        <strain evidence="7">CCMP2084</strain>
    </source>
</reference>
<dbReference type="CDD" id="cd02248">
    <property type="entry name" value="Peptidase_C1A"/>
    <property type="match status" value="1"/>
</dbReference>
<dbReference type="InterPro" id="IPR013201">
    <property type="entry name" value="Prot_inhib_I29"/>
</dbReference>
<dbReference type="Gene3D" id="3.90.70.10">
    <property type="entry name" value="Cysteine proteinases"/>
    <property type="match status" value="1"/>
</dbReference>
<dbReference type="GO" id="GO:0008234">
    <property type="term" value="F:cysteine-type peptidase activity"/>
    <property type="evidence" value="ECO:0007669"/>
    <property type="project" value="InterPro"/>
</dbReference>
<feature type="domain" description="Peptidase C1A papain C-terminal" evidence="5">
    <location>
        <begin position="183"/>
        <end position="412"/>
    </location>
</feature>
<evidence type="ECO:0000256" key="1">
    <source>
        <dbReference type="ARBA" id="ARBA00008455"/>
    </source>
</evidence>